<gene>
    <name evidence="1" type="ORF">HNQ57_002832</name>
</gene>
<keyword evidence="2" id="KW-1185">Reference proteome</keyword>
<name>A0A840R836_9GAMM</name>
<sequence>MSNDIIKFPNRFADRARLESQTGKLRCEVSERWIQFPSESIKLKSIEPLVLDIMTKGADENDRKICQIIVDKRQLLKILADLPCSEP</sequence>
<dbReference type="Proteomes" id="UP000536640">
    <property type="component" value="Unassembled WGS sequence"/>
</dbReference>
<comment type="caution">
    <text evidence="1">The sequence shown here is derived from an EMBL/GenBank/DDBJ whole genome shotgun (WGS) entry which is preliminary data.</text>
</comment>
<accession>A0A840R836</accession>
<protein>
    <submittedName>
        <fullName evidence="1">Uncharacterized protein</fullName>
    </submittedName>
</protein>
<reference evidence="1 2" key="1">
    <citation type="submission" date="2020-08" db="EMBL/GenBank/DDBJ databases">
        <title>Genomic Encyclopedia of Type Strains, Phase IV (KMG-IV): sequencing the most valuable type-strain genomes for metagenomic binning, comparative biology and taxonomic classification.</title>
        <authorList>
            <person name="Goeker M."/>
        </authorList>
    </citation>
    <scope>NUCLEOTIDE SEQUENCE [LARGE SCALE GENOMIC DNA]</scope>
    <source>
        <strain evidence="1 2">DSM 25701</strain>
    </source>
</reference>
<dbReference type="AlphaFoldDB" id="A0A840R836"/>
<dbReference type="EMBL" id="JACHHW010000008">
    <property type="protein sequence ID" value="MBB5188542.1"/>
    <property type="molecule type" value="Genomic_DNA"/>
</dbReference>
<evidence type="ECO:0000313" key="2">
    <source>
        <dbReference type="Proteomes" id="UP000536640"/>
    </source>
</evidence>
<proteinExistence type="predicted"/>
<organism evidence="1 2">
    <name type="scientific">Zhongshania antarctica</name>
    <dbReference type="NCBI Taxonomy" id="641702"/>
    <lineage>
        <taxon>Bacteria</taxon>
        <taxon>Pseudomonadati</taxon>
        <taxon>Pseudomonadota</taxon>
        <taxon>Gammaproteobacteria</taxon>
        <taxon>Cellvibrionales</taxon>
        <taxon>Spongiibacteraceae</taxon>
        <taxon>Zhongshania</taxon>
    </lineage>
</organism>
<evidence type="ECO:0000313" key="1">
    <source>
        <dbReference type="EMBL" id="MBB5188542.1"/>
    </source>
</evidence>